<evidence type="ECO:0000256" key="8">
    <source>
        <dbReference type="ARBA" id="ARBA00023180"/>
    </source>
</evidence>
<dbReference type="InterPro" id="IPR000742">
    <property type="entry name" value="EGF"/>
</dbReference>
<dbReference type="SMART" id="SM00682">
    <property type="entry name" value="G2F"/>
    <property type="match status" value="1"/>
</dbReference>
<evidence type="ECO:0000313" key="15">
    <source>
        <dbReference type="Proteomes" id="UP000007267"/>
    </source>
</evidence>
<feature type="domain" description="Nidogen G2 beta-barrel" evidence="12">
    <location>
        <begin position="451"/>
        <end position="687"/>
    </location>
</feature>
<keyword evidence="5" id="KW-0732">Signal</keyword>
<dbReference type="Ensembl" id="ENSPSIT00000011873.1">
    <property type="protein sequence ID" value="ENSPSIP00000011816.1"/>
    <property type="gene ID" value="ENSPSIG00000010604.1"/>
</dbReference>
<evidence type="ECO:0000259" key="12">
    <source>
        <dbReference type="PROSITE" id="PS50993"/>
    </source>
</evidence>
<keyword evidence="2" id="KW-0964">Secreted</keyword>
<feature type="domain" description="NIDO" evidence="13">
    <location>
        <begin position="32"/>
        <end position="195"/>
    </location>
</feature>
<dbReference type="Pfam" id="PF12947">
    <property type="entry name" value="EGF_3"/>
    <property type="match status" value="1"/>
</dbReference>
<dbReference type="InterPro" id="IPR009017">
    <property type="entry name" value="GFP"/>
</dbReference>
<evidence type="ECO:0000256" key="5">
    <source>
        <dbReference type="ARBA" id="ARBA00022729"/>
    </source>
</evidence>
<evidence type="ECO:0000256" key="2">
    <source>
        <dbReference type="ARBA" id="ARBA00022525"/>
    </source>
</evidence>
<dbReference type="EMBL" id="AGCU01041102">
    <property type="status" value="NOT_ANNOTATED_CDS"/>
    <property type="molecule type" value="Genomic_DNA"/>
</dbReference>
<accession>K7FUV6</accession>
<feature type="compositionally biased region" description="Basic and acidic residues" evidence="10">
    <location>
        <begin position="207"/>
        <end position="217"/>
    </location>
</feature>
<dbReference type="InterPro" id="IPR024731">
    <property type="entry name" value="NELL2-like_EGF"/>
</dbReference>
<dbReference type="InterPro" id="IPR003886">
    <property type="entry name" value="NIDO_dom"/>
</dbReference>
<dbReference type="STRING" id="13735.ENSPSIP00000011816"/>
<dbReference type="PROSITE" id="PS50993">
    <property type="entry name" value="NIDOGEN_G2"/>
    <property type="match status" value="1"/>
</dbReference>
<feature type="compositionally biased region" description="Acidic residues" evidence="10">
    <location>
        <begin position="251"/>
        <end position="265"/>
    </location>
</feature>
<dbReference type="EMBL" id="AGCU01041104">
    <property type="status" value="NOT_ANNOTATED_CDS"/>
    <property type="molecule type" value="Genomic_DNA"/>
</dbReference>
<evidence type="ECO:0000256" key="10">
    <source>
        <dbReference type="SAM" id="MobiDB-lite"/>
    </source>
</evidence>
<proteinExistence type="predicted"/>
<reference evidence="14" key="4">
    <citation type="submission" date="2025-09" db="UniProtKB">
        <authorList>
            <consortium name="Ensembl"/>
        </authorList>
    </citation>
    <scope>IDENTIFICATION</scope>
</reference>
<evidence type="ECO:0000256" key="6">
    <source>
        <dbReference type="ARBA" id="ARBA00022837"/>
    </source>
</evidence>
<dbReference type="Pfam" id="PF07474">
    <property type="entry name" value="G2F"/>
    <property type="match status" value="1"/>
</dbReference>
<dbReference type="EMBL" id="AGCU01041103">
    <property type="status" value="NOT_ANNOTATED_CDS"/>
    <property type="molecule type" value="Genomic_DNA"/>
</dbReference>
<dbReference type="GeneTree" id="ENSGT00940000169820"/>
<evidence type="ECO:0000259" key="11">
    <source>
        <dbReference type="PROSITE" id="PS50026"/>
    </source>
</evidence>
<feature type="region of interest" description="Disordered" evidence="10">
    <location>
        <begin position="238"/>
        <end position="342"/>
    </location>
</feature>
<dbReference type="HOGENOM" id="CLU_422081_0_0_1"/>
<dbReference type="Pfam" id="PF06119">
    <property type="entry name" value="NIDO"/>
    <property type="match status" value="1"/>
</dbReference>
<evidence type="ECO:0000256" key="7">
    <source>
        <dbReference type="ARBA" id="ARBA00023157"/>
    </source>
</evidence>
<dbReference type="SMART" id="SM00539">
    <property type="entry name" value="NIDO"/>
    <property type="match status" value="1"/>
</dbReference>
<dbReference type="OMA" id="STETCAW"/>
<dbReference type="Gene3D" id="2.10.25.10">
    <property type="entry name" value="Laminin"/>
    <property type="match status" value="1"/>
</dbReference>
<dbReference type="SUPFAM" id="SSF54511">
    <property type="entry name" value="GFP-like"/>
    <property type="match status" value="1"/>
</dbReference>
<dbReference type="PROSITE" id="PS50026">
    <property type="entry name" value="EGF_3"/>
    <property type="match status" value="1"/>
</dbReference>
<dbReference type="PROSITE" id="PS51220">
    <property type="entry name" value="NIDO"/>
    <property type="match status" value="1"/>
</dbReference>
<keyword evidence="7" id="KW-1015">Disulfide bond</keyword>
<keyword evidence="4 9" id="KW-0245">EGF-like domain</keyword>
<evidence type="ECO:0000259" key="13">
    <source>
        <dbReference type="PROSITE" id="PS51220"/>
    </source>
</evidence>
<evidence type="ECO:0000256" key="3">
    <source>
        <dbReference type="ARBA" id="ARBA00022530"/>
    </source>
</evidence>
<evidence type="ECO:0000256" key="1">
    <source>
        <dbReference type="ARBA" id="ARBA00004498"/>
    </source>
</evidence>
<dbReference type="InterPro" id="IPR006605">
    <property type="entry name" value="G2_nidogen/fibulin_G2F"/>
</dbReference>
<sequence length="728" mass="78988">VGTNGIISTQDFPRETQYVDDDFPTDFPAIAPFLSDIDTSGGRGKVFYREEESPEVLAQAAGLIQAAFPGAFSPTRAFIATWEDVGAYEEVSGNAAPTEKLNTFQAVLAYNDSDSYALFLYPADGLQFFGTRPKESYNVQLELPARVGFSRGDTAHLKGEGPYYTLTSSEQSVKNLYQTSNSGIPGVWAFHIGSTSLLDNVVPARVGEKPSEGRSWEPPESTLGSAAVEQIVVEADYPDENIDYPDPFYSENEDDDLEYPTEPEPEVPYGEPGRSGTRLASELESTLPAPVSSPRPAFPEVKSVPSSPGLKERPSQVPPLEGEVESSQETGVGSPTSLETSDRLLELTTEGLAARPGEDHAQPYPDGDTVPSERDVFPAYPEGEVVLQGHSENYPPLSRGRQVVGVDEDGSFNPEGFTYHATSTETCAWNHGQCSPHGFCTPYATGFCCHCQAKFYGNGRHCPPGSTRTANRPVAGVLTGYFVLHLPGSLNFPSCASPAAFQPPTPNPPFLPLYSPLAGLWSSPEKATGFITGLSFVGAKFTHNLEVTFYPGEEKVHITQTADGLGPENYLSITTHIEGQLPFIPENFTVHIAPYKELYHYSHSAVTSSAYRQYFLTSGSVNQTFAYQLHQNVTFQDCPPARHHRRPPAVQLLSVDRLFALYSEEERVLRYAITNQVGSGEGGADMSAVNPCYDGTHACDTSARCQPGAGLEYTCECTAGYRGDGRDC</sequence>
<keyword evidence="15" id="KW-1185">Reference proteome</keyword>
<feature type="region of interest" description="Disordered" evidence="10">
    <location>
        <begin position="207"/>
        <end position="226"/>
    </location>
</feature>
<evidence type="ECO:0000313" key="14">
    <source>
        <dbReference type="Ensembl" id="ENSPSIP00000011816.1"/>
    </source>
</evidence>
<comment type="caution">
    <text evidence="9">Lacks conserved residue(s) required for the propagation of feature annotation.</text>
</comment>
<keyword evidence="8" id="KW-0325">Glycoprotein</keyword>
<dbReference type="AlphaFoldDB" id="K7FUV6"/>
<dbReference type="GO" id="GO:0007160">
    <property type="term" value="P:cell-matrix adhesion"/>
    <property type="evidence" value="ECO:0007669"/>
    <property type="project" value="InterPro"/>
</dbReference>
<evidence type="ECO:0000256" key="9">
    <source>
        <dbReference type="PROSITE-ProRule" id="PRU00076"/>
    </source>
</evidence>
<name>K7FUV6_PELSI</name>
<dbReference type="Proteomes" id="UP000007267">
    <property type="component" value="Unassembled WGS sequence"/>
</dbReference>
<feature type="compositionally biased region" description="Polar residues" evidence="10">
    <location>
        <begin position="325"/>
        <end position="339"/>
    </location>
</feature>
<dbReference type="PANTHER" id="PTHR13802">
    <property type="entry name" value="MUCIN 4-RELATED"/>
    <property type="match status" value="1"/>
</dbReference>
<dbReference type="Gene3D" id="2.40.155.10">
    <property type="entry name" value="Green fluorescent protein"/>
    <property type="match status" value="1"/>
</dbReference>
<protein>
    <recommendedName>
        <fullName evidence="16">Nidogen 2</fullName>
    </recommendedName>
</protein>
<keyword evidence="3" id="KW-0272">Extracellular matrix</keyword>
<reference evidence="14" key="3">
    <citation type="submission" date="2025-08" db="UniProtKB">
        <authorList>
            <consortium name="Ensembl"/>
        </authorList>
    </citation>
    <scope>IDENTIFICATION</scope>
</reference>
<reference evidence="15" key="1">
    <citation type="submission" date="2011-10" db="EMBL/GenBank/DDBJ databases">
        <authorList>
            <consortium name="Soft-shell Turtle Genome Consortium"/>
        </authorList>
    </citation>
    <scope>NUCLEOTIDE SEQUENCE [LARGE SCALE GENOMIC DNA]</scope>
    <source>
        <strain evidence="15">Daiwa-1</strain>
    </source>
</reference>
<organism evidence="14 15">
    <name type="scientific">Pelodiscus sinensis</name>
    <name type="common">Chinese softshell turtle</name>
    <name type="synonym">Trionyx sinensis</name>
    <dbReference type="NCBI Taxonomy" id="13735"/>
    <lineage>
        <taxon>Eukaryota</taxon>
        <taxon>Metazoa</taxon>
        <taxon>Chordata</taxon>
        <taxon>Craniata</taxon>
        <taxon>Vertebrata</taxon>
        <taxon>Euteleostomi</taxon>
        <taxon>Archelosauria</taxon>
        <taxon>Testudinata</taxon>
        <taxon>Testudines</taxon>
        <taxon>Cryptodira</taxon>
        <taxon>Trionychia</taxon>
        <taxon>Trionychidae</taxon>
        <taxon>Pelodiscus</taxon>
    </lineage>
</organism>
<feature type="domain" description="EGF-like" evidence="11">
    <location>
        <begin position="688"/>
        <end position="727"/>
    </location>
</feature>
<dbReference type="PANTHER" id="PTHR13802:SF52">
    <property type="entry name" value="MUCIN-4"/>
    <property type="match status" value="1"/>
</dbReference>
<dbReference type="InterPro" id="IPR051495">
    <property type="entry name" value="Epithelial_Barrier/Signaling"/>
</dbReference>
<evidence type="ECO:0000256" key="4">
    <source>
        <dbReference type="ARBA" id="ARBA00022536"/>
    </source>
</evidence>
<keyword evidence="6" id="KW-0106">Calcium</keyword>
<evidence type="ECO:0008006" key="16">
    <source>
        <dbReference type="Google" id="ProtNLM"/>
    </source>
</evidence>
<dbReference type="eggNOG" id="KOG1214">
    <property type="taxonomic scope" value="Eukaryota"/>
</dbReference>
<comment type="subcellular location">
    <subcellularLocation>
        <location evidence="1">Secreted</location>
        <location evidence="1">Extracellular space</location>
        <location evidence="1">Extracellular matrix</location>
    </subcellularLocation>
</comment>
<reference evidence="15" key="2">
    <citation type="journal article" date="2013" name="Nat. Genet.">
        <title>The draft genomes of soft-shell turtle and green sea turtle yield insights into the development and evolution of the turtle-specific body plan.</title>
        <authorList>
            <person name="Wang Z."/>
            <person name="Pascual-Anaya J."/>
            <person name="Zadissa A."/>
            <person name="Li W."/>
            <person name="Niimura Y."/>
            <person name="Huang Z."/>
            <person name="Li C."/>
            <person name="White S."/>
            <person name="Xiong Z."/>
            <person name="Fang D."/>
            <person name="Wang B."/>
            <person name="Ming Y."/>
            <person name="Chen Y."/>
            <person name="Zheng Y."/>
            <person name="Kuraku S."/>
            <person name="Pignatelli M."/>
            <person name="Herrero J."/>
            <person name="Beal K."/>
            <person name="Nozawa M."/>
            <person name="Li Q."/>
            <person name="Wang J."/>
            <person name="Zhang H."/>
            <person name="Yu L."/>
            <person name="Shigenobu S."/>
            <person name="Wang J."/>
            <person name="Liu J."/>
            <person name="Flicek P."/>
            <person name="Searle S."/>
            <person name="Wang J."/>
            <person name="Kuratani S."/>
            <person name="Yin Y."/>
            <person name="Aken B."/>
            <person name="Zhang G."/>
            <person name="Irie N."/>
        </authorList>
    </citation>
    <scope>NUCLEOTIDE SEQUENCE [LARGE SCALE GENOMIC DNA]</scope>
    <source>
        <strain evidence="15">Daiwa-1</strain>
    </source>
</reference>